<feature type="non-terminal residue" evidence="9">
    <location>
        <position position="1"/>
    </location>
</feature>
<evidence type="ECO:0000256" key="2">
    <source>
        <dbReference type="ARBA" id="ARBA00010694"/>
    </source>
</evidence>
<evidence type="ECO:0000256" key="6">
    <source>
        <dbReference type="ARBA" id="ARBA00022989"/>
    </source>
</evidence>
<reference evidence="9" key="1">
    <citation type="submission" date="2023-06" db="EMBL/GenBank/DDBJ databases">
        <authorList>
            <person name="Delattre M."/>
        </authorList>
    </citation>
    <scope>NUCLEOTIDE SEQUENCE</scope>
    <source>
        <strain evidence="9">AF72</strain>
    </source>
</reference>
<dbReference type="GO" id="GO:0005459">
    <property type="term" value="F:UDP-galactose transmembrane transporter activity"/>
    <property type="evidence" value="ECO:0007669"/>
    <property type="project" value="TreeGrafter"/>
</dbReference>
<dbReference type="SUPFAM" id="SSF103481">
    <property type="entry name" value="Multidrug resistance efflux transporter EmrE"/>
    <property type="match status" value="2"/>
</dbReference>
<name>A0AA36GA58_9BILA</name>
<accession>A0AA36GA58</accession>
<dbReference type="EMBL" id="CATQJA010002662">
    <property type="protein sequence ID" value="CAJ0581191.1"/>
    <property type="molecule type" value="Genomic_DNA"/>
</dbReference>
<comment type="subcellular location">
    <subcellularLocation>
        <location evidence="1">Endoplasmic reticulum membrane</location>
        <topology evidence="1">Multi-pass membrane protein</topology>
    </subcellularLocation>
</comment>
<evidence type="ECO:0000256" key="4">
    <source>
        <dbReference type="ARBA" id="ARBA00022692"/>
    </source>
</evidence>
<proteinExistence type="inferred from homology"/>
<dbReference type="GO" id="GO:0005789">
    <property type="term" value="C:endoplasmic reticulum membrane"/>
    <property type="evidence" value="ECO:0007669"/>
    <property type="project" value="UniProtKB-SubCell"/>
</dbReference>
<keyword evidence="6 8" id="KW-1133">Transmembrane helix</keyword>
<feature type="transmembrane region" description="Helical" evidence="8">
    <location>
        <begin position="96"/>
        <end position="118"/>
    </location>
</feature>
<dbReference type="InterPro" id="IPR037185">
    <property type="entry name" value="EmrE-like"/>
</dbReference>
<evidence type="ECO:0000256" key="1">
    <source>
        <dbReference type="ARBA" id="ARBA00004477"/>
    </source>
</evidence>
<evidence type="ECO:0000256" key="3">
    <source>
        <dbReference type="ARBA" id="ARBA00022448"/>
    </source>
</evidence>
<dbReference type="GO" id="GO:0000139">
    <property type="term" value="C:Golgi membrane"/>
    <property type="evidence" value="ECO:0007669"/>
    <property type="project" value="TreeGrafter"/>
</dbReference>
<keyword evidence="4 8" id="KW-0812">Transmembrane</keyword>
<keyword evidence="3" id="KW-0813">Transport</keyword>
<comment type="similarity">
    <text evidence="2">Belongs to the nucleotide-sugar transporter family. SLC35B subfamily.</text>
</comment>
<dbReference type="PANTHER" id="PTHR10778">
    <property type="entry name" value="SOLUTE CARRIER FAMILY 35 MEMBER B"/>
    <property type="match status" value="1"/>
</dbReference>
<evidence type="ECO:0008006" key="11">
    <source>
        <dbReference type="Google" id="ProtNLM"/>
    </source>
</evidence>
<dbReference type="GO" id="GO:0005460">
    <property type="term" value="F:UDP-glucose transmembrane transporter activity"/>
    <property type="evidence" value="ECO:0007669"/>
    <property type="project" value="TreeGrafter"/>
</dbReference>
<organism evidence="9 10">
    <name type="scientific">Mesorhabditis spiculigera</name>
    <dbReference type="NCBI Taxonomy" id="96644"/>
    <lineage>
        <taxon>Eukaryota</taxon>
        <taxon>Metazoa</taxon>
        <taxon>Ecdysozoa</taxon>
        <taxon>Nematoda</taxon>
        <taxon>Chromadorea</taxon>
        <taxon>Rhabditida</taxon>
        <taxon>Rhabditina</taxon>
        <taxon>Rhabditomorpha</taxon>
        <taxon>Rhabditoidea</taxon>
        <taxon>Rhabditidae</taxon>
        <taxon>Mesorhabditinae</taxon>
        <taxon>Mesorhabditis</taxon>
    </lineage>
</organism>
<keyword evidence="7 8" id="KW-0472">Membrane</keyword>
<evidence type="ECO:0000256" key="8">
    <source>
        <dbReference type="SAM" id="Phobius"/>
    </source>
</evidence>
<keyword evidence="5" id="KW-0256">Endoplasmic reticulum</keyword>
<dbReference type="InterPro" id="IPR013657">
    <property type="entry name" value="SCL35B1-4/HUT1"/>
</dbReference>
<protein>
    <recommendedName>
        <fullName evidence="11">Solute carrier family 35 member B1</fullName>
    </recommendedName>
</protein>
<dbReference type="Pfam" id="PF08449">
    <property type="entry name" value="UAA"/>
    <property type="match status" value="2"/>
</dbReference>
<evidence type="ECO:0000313" key="9">
    <source>
        <dbReference type="EMBL" id="CAJ0581191.1"/>
    </source>
</evidence>
<dbReference type="PANTHER" id="PTHR10778:SF10">
    <property type="entry name" value="SOLUTE CARRIER FAMILY 35 MEMBER B1"/>
    <property type="match status" value="1"/>
</dbReference>
<keyword evidence="10" id="KW-1185">Reference proteome</keyword>
<evidence type="ECO:0000256" key="7">
    <source>
        <dbReference type="ARBA" id="ARBA00023136"/>
    </source>
</evidence>
<feature type="transmembrane region" description="Helical" evidence="8">
    <location>
        <begin position="64"/>
        <end position="84"/>
    </location>
</feature>
<dbReference type="AlphaFoldDB" id="A0AA36GA58"/>
<evidence type="ECO:0000313" key="10">
    <source>
        <dbReference type="Proteomes" id="UP001177023"/>
    </source>
</evidence>
<gene>
    <name evidence="9" type="ORF">MSPICULIGERA_LOCUS19357</name>
</gene>
<feature type="transmembrane region" description="Helical" evidence="8">
    <location>
        <begin position="150"/>
        <end position="166"/>
    </location>
</feature>
<feature type="transmembrane region" description="Helical" evidence="8">
    <location>
        <begin position="23"/>
        <end position="44"/>
    </location>
</feature>
<evidence type="ECO:0000256" key="5">
    <source>
        <dbReference type="ARBA" id="ARBA00022824"/>
    </source>
</evidence>
<sequence>MTQTNGDVSGKNKASKMEPQRSFFHNSLHLLICASGILICYFAFGIYQERVVKGTYGSNDKFTYIQTLLFFVCLASAAFAKILMPKGSRDDVPRQQYAFCAASYLGAMLSSNQALLYLPYPTQVLAKSCKPIPVLVFGVLFAGKRYDLKKYLIVLMIVVGVALFMYKDKKTATVEGGFGWGEILLISSLRYPDVLFDLLIVSAASCGGQYFIFKTVHEFSPLTCSILTTTRKLFTIIISVILFSHPLSQRQVLATGIVFFGLFIDAWDSKKRHVK</sequence>
<comment type="caution">
    <text evidence="9">The sequence shown here is derived from an EMBL/GenBank/DDBJ whole genome shotgun (WGS) entry which is preliminary data.</text>
</comment>
<dbReference type="Proteomes" id="UP001177023">
    <property type="component" value="Unassembled WGS sequence"/>
</dbReference>